<name>A0AAW1TQX8_9CUCU</name>
<reference evidence="2 3" key="1">
    <citation type="submission" date="2023-03" db="EMBL/GenBank/DDBJ databases">
        <title>Genome insight into feeding habits of ladybird beetles.</title>
        <authorList>
            <person name="Li H.-S."/>
            <person name="Huang Y.-H."/>
            <person name="Pang H."/>
        </authorList>
    </citation>
    <scope>NUCLEOTIDE SEQUENCE [LARGE SCALE GENOMIC DNA]</scope>
    <source>
        <strain evidence="2">SYSU_2023b</strain>
        <tissue evidence="2">Whole body</tissue>
    </source>
</reference>
<comment type="caution">
    <text evidence="2">The sequence shown here is derived from an EMBL/GenBank/DDBJ whole genome shotgun (WGS) entry which is preliminary data.</text>
</comment>
<evidence type="ECO:0000313" key="2">
    <source>
        <dbReference type="EMBL" id="KAK9870744.1"/>
    </source>
</evidence>
<organism evidence="2 3">
    <name type="scientific">Henosepilachna vigintioctopunctata</name>
    <dbReference type="NCBI Taxonomy" id="420089"/>
    <lineage>
        <taxon>Eukaryota</taxon>
        <taxon>Metazoa</taxon>
        <taxon>Ecdysozoa</taxon>
        <taxon>Arthropoda</taxon>
        <taxon>Hexapoda</taxon>
        <taxon>Insecta</taxon>
        <taxon>Pterygota</taxon>
        <taxon>Neoptera</taxon>
        <taxon>Endopterygota</taxon>
        <taxon>Coleoptera</taxon>
        <taxon>Polyphaga</taxon>
        <taxon>Cucujiformia</taxon>
        <taxon>Coccinelloidea</taxon>
        <taxon>Coccinellidae</taxon>
        <taxon>Epilachninae</taxon>
        <taxon>Epilachnini</taxon>
        <taxon>Henosepilachna</taxon>
    </lineage>
</organism>
<protein>
    <submittedName>
        <fullName evidence="2">Uncharacterized protein</fullName>
    </submittedName>
</protein>
<evidence type="ECO:0000256" key="1">
    <source>
        <dbReference type="SAM" id="SignalP"/>
    </source>
</evidence>
<sequence length="104" mass="12048">MSISVISIYLCLFYPQGAITEGPISRWAKTVLRALDTPSPFCLDIWYPYLKSTEYTQHVYMSPPSGLGALLVFIQRNAFDLRRIFEWRPVYDRLIDKGEISKIV</sequence>
<proteinExistence type="predicted"/>
<feature type="chain" id="PRO_5043452618" evidence="1">
    <location>
        <begin position="21"/>
        <end position="104"/>
    </location>
</feature>
<dbReference type="Proteomes" id="UP001431783">
    <property type="component" value="Unassembled WGS sequence"/>
</dbReference>
<gene>
    <name evidence="2" type="ORF">WA026_008311</name>
</gene>
<dbReference type="EMBL" id="JARQZJ010000003">
    <property type="protein sequence ID" value="KAK9870744.1"/>
    <property type="molecule type" value="Genomic_DNA"/>
</dbReference>
<dbReference type="AlphaFoldDB" id="A0AAW1TQX8"/>
<keyword evidence="1" id="KW-0732">Signal</keyword>
<keyword evidence="3" id="KW-1185">Reference proteome</keyword>
<accession>A0AAW1TQX8</accession>
<feature type="signal peptide" evidence="1">
    <location>
        <begin position="1"/>
        <end position="20"/>
    </location>
</feature>
<evidence type="ECO:0000313" key="3">
    <source>
        <dbReference type="Proteomes" id="UP001431783"/>
    </source>
</evidence>